<accession>A0A7S3QLI9</accession>
<dbReference type="InterPro" id="IPR018247">
    <property type="entry name" value="EF_Hand_1_Ca_BS"/>
</dbReference>
<dbReference type="EMBL" id="HBIP01003606">
    <property type="protein sequence ID" value="CAE0486582.1"/>
    <property type="molecule type" value="Transcribed_RNA"/>
</dbReference>
<dbReference type="SUPFAM" id="SSF47473">
    <property type="entry name" value="EF-hand"/>
    <property type="match status" value="1"/>
</dbReference>
<feature type="domain" description="EF-hand" evidence="2">
    <location>
        <begin position="22"/>
        <end position="57"/>
    </location>
</feature>
<protein>
    <recommendedName>
        <fullName evidence="2">EF-hand domain-containing protein</fullName>
    </recommendedName>
</protein>
<dbReference type="AlphaFoldDB" id="A0A7S3QLI9"/>
<feature type="domain" description="EF-hand" evidence="2">
    <location>
        <begin position="69"/>
        <end position="104"/>
    </location>
</feature>
<evidence type="ECO:0000313" key="3">
    <source>
        <dbReference type="EMBL" id="CAE0486582.1"/>
    </source>
</evidence>
<dbReference type="Gene3D" id="1.10.238.10">
    <property type="entry name" value="EF-hand"/>
    <property type="match status" value="1"/>
</dbReference>
<evidence type="ECO:0000259" key="2">
    <source>
        <dbReference type="PROSITE" id="PS50222"/>
    </source>
</evidence>
<name>A0A7S3QLI9_DUNTE</name>
<sequence>MKVFGQEVFAPRFGIRLTQSPYFEAACTRAFHEVDMDQDGQLDFKEFYIAVLRLYDFLNEKLPCHLKIPSTNQMKDMMAKHDKDCSGHLSFEEFLSMCKEMAGGNGKFRDSLLFKATIVLGIKLVALPLAGKVLGTKINISALPPVVTQQAIQMGLGQAVKQFNVPLPL</sequence>
<keyword evidence="1" id="KW-0106">Calcium</keyword>
<dbReference type="InterPro" id="IPR002048">
    <property type="entry name" value="EF_hand_dom"/>
</dbReference>
<dbReference type="InterPro" id="IPR011992">
    <property type="entry name" value="EF-hand-dom_pair"/>
</dbReference>
<reference evidence="3" key="1">
    <citation type="submission" date="2021-01" db="EMBL/GenBank/DDBJ databases">
        <authorList>
            <person name="Corre E."/>
            <person name="Pelletier E."/>
            <person name="Niang G."/>
            <person name="Scheremetjew M."/>
            <person name="Finn R."/>
            <person name="Kale V."/>
            <person name="Holt S."/>
            <person name="Cochrane G."/>
            <person name="Meng A."/>
            <person name="Brown T."/>
            <person name="Cohen L."/>
        </authorList>
    </citation>
    <scope>NUCLEOTIDE SEQUENCE</scope>
    <source>
        <strain evidence="3">CCMP1320</strain>
    </source>
</reference>
<gene>
    <name evidence="3" type="ORF">DTER00134_LOCUS1621</name>
</gene>
<dbReference type="SMART" id="SM00054">
    <property type="entry name" value="EFh"/>
    <property type="match status" value="2"/>
</dbReference>
<dbReference type="PROSITE" id="PS00018">
    <property type="entry name" value="EF_HAND_1"/>
    <property type="match status" value="2"/>
</dbReference>
<dbReference type="Pfam" id="PF13499">
    <property type="entry name" value="EF-hand_7"/>
    <property type="match status" value="1"/>
</dbReference>
<evidence type="ECO:0000256" key="1">
    <source>
        <dbReference type="ARBA" id="ARBA00022837"/>
    </source>
</evidence>
<dbReference type="PROSITE" id="PS50222">
    <property type="entry name" value="EF_HAND_2"/>
    <property type="match status" value="2"/>
</dbReference>
<organism evidence="3">
    <name type="scientific">Dunaliella tertiolecta</name>
    <name type="common">Green alga</name>
    <dbReference type="NCBI Taxonomy" id="3047"/>
    <lineage>
        <taxon>Eukaryota</taxon>
        <taxon>Viridiplantae</taxon>
        <taxon>Chlorophyta</taxon>
        <taxon>core chlorophytes</taxon>
        <taxon>Chlorophyceae</taxon>
        <taxon>CS clade</taxon>
        <taxon>Chlamydomonadales</taxon>
        <taxon>Dunaliellaceae</taxon>
        <taxon>Dunaliella</taxon>
    </lineage>
</organism>
<proteinExistence type="predicted"/>
<dbReference type="GO" id="GO:0005509">
    <property type="term" value="F:calcium ion binding"/>
    <property type="evidence" value="ECO:0007669"/>
    <property type="project" value="InterPro"/>
</dbReference>
<dbReference type="CDD" id="cd00051">
    <property type="entry name" value="EFh"/>
    <property type="match status" value="1"/>
</dbReference>